<dbReference type="RefSeq" id="WP_173972448.1">
    <property type="nucleotide sequence ID" value="NZ_CADCSU010000142.1"/>
</dbReference>
<organism evidence="2 3">
    <name type="scientific">Flavobacterium bizetiae</name>
    <dbReference type="NCBI Taxonomy" id="2704140"/>
    <lineage>
        <taxon>Bacteria</taxon>
        <taxon>Pseudomonadati</taxon>
        <taxon>Bacteroidota</taxon>
        <taxon>Flavobacteriia</taxon>
        <taxon>Flavobacteriales</taxon>
        <taxon>Flavobacteriaceae</taxon>
        <taxon>Flavobacterium</taxon>
    </lineage>
</organism>
<dbReference type="CDD" id="cd00761">
    <property type="entry name" value="Glyco_tranf_GTA_type"/>
    <property type="match status" value="1"/>
</dbReference>
<name>A0A6J4GS63_9FLAO</name>
<evidence type="ECO:0000313" key="2">
    <source>
        <dbReference type="EMBL" id="CAA9202087.1"/>
    </source>
</evidence>
<dbReference type="EMBL" id="CADCSU010000142">
    <property type="protein sequence ID" value="CAA9202087.1"/>
    <property type="molecule type" value="Genomic_DNA"/>
</dbReference>
<gene>
    <name evidence="2" type="ORF">FLA105534_03918</name>
</gene>
<evidence type="ECO:0000259" key="1">
    <source>
        <dbReference type="Pfam" id="PF00535"/>
    </source>
</evidence>
<proteinExistence type="predicted"/>
<evidence type="ECO:0000313" key="3">
    <source>
        <dbReference type="Proteomes" id="UP000479938"/>
    </source>
</evidence>
<keyword evidence="3" id="KW-1185">Reference proteome</keyword>
<feature type="domain" description="Glycosyltransferase 2-like" evidence="1">
    <location>
        <begin position="56"/>
        <end position="132"/>
    </location>
</feature>
<dbReference type="InterPro" id="IPR001173">
    <property type="entry name" value="Glyco_trans_2-like"/>
</dbReference>
<dbReference type="Proteomes" id="UP000479938">
    <property type="component" value="Unassembled WGS sequence"/>
</dbReference>
<dbReference type="InterPro" id="IPR029044">
    <property type="entry name" value="Nucleotide-diphossugar_trans"/>
</dbReference>
<sequence length="282" mass="32981">MKDKTERFFQETDIEILIATMHRDSLDFLLPMFPFLHFSNFRILIVNQTEKGIILKSEYSNIRVINSFEKGLSKSRNLALENALGKILVLADDDVVYQEGFDSTIIKAYNQFPNAAAIRFCAVKANGDLIKKYPQSSKTNLNVFDILNTSSIEMTFNTAILDQFKIRFDENFGLGEIFEMGEEAIFLFDLKNKRQQLVFDSQVIVKHQELTSSDKKSIREKYFIQGALFTRIFKSNYIYWIFVKLFFDLKQNKLQFRELKKALKSAKEGHEKFETISYEIKE</sequence>
<reference evidence="2 3" key="1">
    <citation type="submission" date="2020-02" db="EMBL/GenBank/DDBJ databases">
        <authorList>
            <person name="Criscuolo A."/>
        </authorList>
    </citation>
    <scope>NUCLEOTIDE SEQUENCE [LARGE SCALE GENOMIC DNA]</scope>
    <source>
        <strain evidence="2">CIP105534</strain>
    </source>
</reference>
<dbReference type="AlphaFoldDB" id="A0A6J4GS63"/>
<protein>
    <recommendedName>
        <fullName evidence="1">Glycosyltransferase 2-like domain-containing protein</fullName>
    </recommendedName>
</protein>
<dbReference type="Pfam" id="PF00535">
    <property type="entry name" value="Glycos_transf_2"/>
    <property type="match status" value="1"/>
</dbReference>
<dbReference type="Gene3D" id="3.90.550.10">
    <property type="entry name" value="Spore Coat Polysaccharide Biosynthesis Protein SpsA, Chain A"/>
    <property type="match status" value="1"/>
</dbReference>
<dbReference type="SUPFAM" id="SSF53448">
    <property type="entry name" value="Nucleotide-diphospho-sugar transferases"/>
    <property type="match status" value="1"/>
</dbReference>
<accession>A0A6J4GS63</accession>